<name>A0ABN7V7L1_GIGMA</name>
<proteinExistence type="predicted"/>
<protein>
    <submittedName>
        <fullName evidence="1">13894_t:CDS:1</fullName>
    </submittedName>
</protein>
<feature type="non-terminal residue" evidence="1">
    <location>
        <position position="407"/>
    </location>
</feature>
<organism evidence="1 2">
    <name type="scientific">Gigaspora margarita</name>
    <dbReference type="NCBI Taxonomy" id="4874"/>
    <lineage>
        <taxon>Eukaryota</taxon>
        <taxon>Fungi</taxon>
        <taxon>Fungi incertae sedis</taxon>
        <taxon>Mucoromycota</taxon>
        <taxon>Glomeromycotina</taxon>
        <taxon>Glomeromycetes</taxon>
        <taxon>Diversisporales</taxon>
        <taxon>Gigasporaceae</taxon>
        <taxon>Gigaspora</taxon>
    </lineage>
</organism>
<dbReference type="Proteomes" id="UP000789901">
    <property type="component" value="Unassembled WGS sequence"/>
</dbReference>
<sequence length="407" mass="46846">MAKPISMDYLKQHIKINNHINAIKAFNQLANQTDLLTGFSVQADHNKLEIISKMRCVYLCAQKHLPIFAYPDIVNLMNISLKNQIELVYENEIQTLSLLFFGPKKEKLSSSFSESSSIYTEYNNPVCGTIFLHAIATVIKESVLEETRKSSAWTKMLESSKLLHFGSDSDSKMIVRNGVSAKLKKLNPFMSNCHCIAYRLALAGKDSAKNVLYFLDYEITIKEIYAYFANSHTLLDIHQELTKTINLITIKFIGYPDKNIEPILETHLRNYCIQYSVNIVPNFVKEFANTMINNLQAQFPNTALYNAMHIFDFKQVPSTMQQMSTFGEEDIAYIAEYYRVDRLENGWEFIFCTTQFITQYPNLAQVVHLALIIPVSNEHVELMNSPSLDKFDFEKEHMIYGNVVQEK</sequence>
<reference evidence="1 2" key="1">
    <citation type="submission" date="2021-06" db="EMBL/GenBank/DDBJ databases">
        <authorList>
            <person name="Kallberg Y."/>
            <person name="Tangrot J."/>
            <person name="Rosling A."/>
        </authorList>
    </citation>
    <scope>NUCLEOTIDE SEQUENCE [LARGE SCALE GENOMIC DNA]</scope>
    <source>
        <strain evidence="1 2">120-4 pot B 10/14</strain>
    </source>
</reference>
<evidence type="ECO:0000313" key="1">
    <source>
        <dbReference type="EMBL" id="CAG8737536.1"/>
    </source>
</evidence>
<comment type="caution">
    <text evidence="1">The sequence shown here is derived from an EMBL/GenBank/DDBJ whole genome shotgun (WGS) entry which is preliminary data.</text>
</comment>
<dbReference type="PANTHER" id="PTHR46880">
    <property type="entry name" value="RAS-ASSOCIATING DOMAIN-CONTAINING PROTEIN"/>
    <property type="match status" value="1"/>
</dbReference>
<dbReference type="EMBL" id="CAJVQB010010191">
    <property type="protein sequence ID" value="CAG8737536.1"/>
    <property type="molecule type" value="Genomic_DNA"/>
</dbReference>
<dbReference type="PANTHER" id="PTHR46880:SF5">
    <property type="entry name" value="DUF4371 DOMAIN-CONTAINING PROTEIN"/>
    <property type="match status" value="1"/>
</dbReference>
<gene>
    <name evidence="1" type="ORF">GMARGA_LOCUS15028</name>
</gene>
<accession>A0ABN7V7L1</accession>
<keyword evidence="2" id="KW-1185">Reference proteome</keyword>
<evidence type="ECO:0000313" key="2">
    <source>
        <dbReference type="Proteomes" id="UP000789901"/>
    </source>
</evidence>